<dbReference type="CDD" id="cd09272">
    <property type="entry name" value="RNase_HI_RT_Ty1"/>
    <property type="match status" value="1"/>
</dbReference>
<evidence type="ECO:0000259" key="1">
    <source>
        <dbReference type="Pfam" id="PF07727"/>
    </source>
</evidence>
<dbReference type="PANTHER" id="PTHR11439">
    <property type="entry name" value="GAG-POL-RELATED RETROTRANSPOSON"/>
    <property type="match status" value="1"/>
</dbReference>
<protein>
    <recommendedName>
        <fullName evidence="1">Reverse transcriptase Ty1/copia-type domain-containing protein</fullName>
    </recommendedName>
</protein>
<dbReference type="Proteomes" id="UP000791440">
    <property type="component" value="Unassembled WGS sequence"/>
</dbReference>
<dbReference type="Pfam" id="PF07727">
    <property type="entry name" value="RVT_2"/>
    <property type="match status" value="1"/>
</dbReference>
<organism evidence="2 3">
    <name type="scientific">Manduca sexta</name>
    <name type="common">Tobacco hawkmoth</name>
    <name type="synonym">Tobacco hornworm</name>
    <dbReference type="NCBI Taxonomy" id="7130"/>
    <lineage>
        <taxon>Eukaryota</taxon>
        <taxon>Metazoa</taxon>
        <taxon>Ecdysozoa</taxon>
        <taxon>Arthropoda</taxon>
        <taxon>Hexapoda</taxon>
        <taxon>Insecta</taxon>
        <taxon>Pterygota</taxon>
        <taxon>Neoptera</taxon>
        <taxon>Endopterygota</taxon>
        <taxon>Lepidoptera</taxon>
        <taxon>Glossata</taxon>
        <taxon>Ditrysia</taxon>
        <taxon>Bombycoidea</taxon>
        <taxon>Sphingidae</taxon>
        <taxon>Sphinginae</taxon>
        <taxon>Sphingini</taxon>
        <taxon>Manduca</taxon>
    </lineage>
</organism>
<proteinExistence type="predicted"/>
<feature type="domain" description="Reverse transcriptase Ty1/copia-type" evidence="1">
    <location>
        <begin position="1"/>
        <end position="162"/>
    </location>
</feature>
<dbReference type="AlphaFoldDB" id="A0A922CW53"/>
<keyword evidence="3" id="KW-1185">Reference proteome</keyword>
<gene>
    <name evidence="2" type="ORF">O3G_MSEX011924</name>
</gene>
<accession>A0A922CW53</accession>
<evidence type="ECO:0000313" key="3">
    <source>
        <dbReference type="Proteomes" id="UP000791440"/>
    </source>
</evidence>
<reference evidence="2" key="2">
    <citation type="submission" date="2020-12" db="EMBL/GenBank/DDBJ databases">
        <authorList>
            <person name="Kanost M."/>
        </authorList>
    </citation>
    <scope>NUCLEOTIDE SEQUENCE</scope>
</reference>
<dbReference type="PANTHER" id="PTHR11439:SF483">
    <property type="entry name" value="PEPTIDE SYNTHASE GLIP-LIKE, PUTATIVE (AFU_ORTHOLOGUE AFUA_3G12920)-RELATED"/>
    <property type="match status" value="1"/>
</dbReference>
<sequence>MDAVSAFLQGDIEENIYMVQPPNFELNNKQVCLLKKSLYGLKQASRQWNQKLDKTLKEIGLKQSLLDPCIYYKIRNEDITFVAVYVDDIILLTSRLETKNYIKNHLSSKFEMKDLGELKYCLGLHIHRDRNNGILCVDQKRYIEDILSKYGMSNCKTVRTPIDPKTKLSNDDENGDSIVDSHLYQELIGSLLYLSQSTRPDISYSVNTLSKFNSKPNMQHWMALKRILRYLKLTVNYTLTYKKDDKGIHGFCDADWCSDEIQRRSCTGYIFIHQGAAITWNSRRQPTVALSTTEAEYMSLSSCTQEAMWLKQMQEEFWPQLVSEPITILCDNQSAINLAGTINYRSKTKHIDIRHHFVRDKVRLKKIVIKYVQTSEMVADALTKGTPQLKLNYCSSKMGLCLREDIGM</sequence>
<name>A0A922CW53_MANSE</name>
<reference evidence="2" key="1">
    <citation type="journal article" date="2016" name="Insect Biochem. Mol. Biol.">
        <title>Multifaceted biological insights from a draft genome sequence of the tobacco hornworm moth, Manduca sexta.</title>
        <authorList>
            <person name="Kanost M.R."/>
            <person name="Arrese E.L."/>
            <person name="Cao X."/>
            <person name="Chen Y.R."/>
            <person name="Chellapilla S."/>
            <person name="Goldsmith M.R."/>
            <person name="Grosse-Wilde E."/>
            <person name="Heckel D.G."/>
            <person name="Herndon N."/>
            <person name="Jiang H."/>
            <person name="Papanicolaou A."/>
            <person name="Qu J."/>
            <person name="Soulages J.L."/>
            <person name="Vogel H."/>
            <person name="Walters J."/>
            <person name="Waterhouse R.M."/>
            <person name="Ahn S.J."/>
            <person name="Almeida F.C."/>
            <person name="An C."/>
            <person name="Aqrawi P."/>
            <person name="Bretschneider A."/>
            <person name="Bryant W.B."/>
            <person name="Bucks S."/>
            <person name="Chao H."/>
            <person name="Chevignon G."/>
            <person name="Christen J.M."/>
            <person name="Clarke D.F."/>
            <person name="Dittmer N.T."/>
            <person name="Ferguson L.C.F."/>
            <person name="Garavelou S."/>
            <person name="Gordon K.H.J."/>
            <person name="Gunaratna R.T."/>
            <person name="Han Y."/>
            <person name="Hauser F."/>
            <person name="He Y."/>
            <person name="Heidel-Fischer H."/>
            <person name="Hirsh A."/>
            <person name="Hu Y."/>
            <person name="Jiang H."/>
            <person name="Kalra D."/>
            <person name="Klinner C."/>
            <person name="Konig C."/>
            <person name="Kovar C."/>
            <person name="Kroll A.R."/>
            <person name="Kuwar S.S."/>
            <person name="Lee S.L."/>
            <person name="Lehman R."/>
            <person name="Li K."/>
            <person name="Li Z."/>
            <person name="Liang H."/>
            <person name="Lovelace S."/>
            <person name="Lu Z."/>
            <person name="Mansfield J.H."/>
            <person name="McCulloch K.J."/>
            <person name="Mathew T."/>
            <person name="Morton B."/>
            <person name="Muzny D.M."/>
            <person name="Neunemann D."/>
            <person name="Ongeri F."/>
            <person name="Pauchet Y."/>
            <person name="Pu L.L."/>
            <person name="Pyrousis I."/>
            <person name="Rao X.J."/>
            <person name="Redding A."/>
            <person name="Roesel C."/>
            <person name="Sanchez-Gracia A."/>
            <person name="Schaack S."/>
            <person name="Shukla A."/>
            <person name="Tetreau G."/>
            <person name="Wang Y."/>
            <person name="Xiong G.H."/>
            <person name="Traut W."/>
            <person name="Walsh T.K."/>
            <person name="Worley K.C."/>
            <person name="Wu D."/>
            <person name="Wu W."/>
            <person name="Wu Y.Q."/>
            <person name="Zhang X."/>
            <person name="Zou Z."/>
            <person name="Zucker H."/>
            <person name="Briscoe A.D."/>
            <person name="Burmester T."/>
            <person name="Clem R.J."/>
            <person name="Feyereisen R."/>
            <person name="Grimmelikhuijzen C.J.P."/>
            <person name="Hamodrakas S.J."/>
            <person name="Hansson B.S."/>
            <person name="Huguet E."/>
            <person name="Jermiin L.S."/>
            <person name="Lan Q."/>
            <person name="Lehman H.K."/>
            <person name="Lorenzen M."/>
            <person name="Merzendorfer H."/>
            <person name="Michalopoulos I."/>
            <person name="Morton D.B."/>
            <person name="Muthukrishnan S."/>
            <person name="Oakeshott J.G."/>
            <person name="Palmer W."/>
            <person name="Park Y."/>
            <person name="Passarelli A.L."/>
            <person name="Rozas J."/>
            <person name="Schwartz L.M."/>
            <person name="Smith W."/>
            <person name="Southgate A."/>
            <person name="Vilcinskas A."/>
            <person name="Vogt R."/>
            <person name="Wang P."/>
            <person name="Werren J."/>
            <person name="Yu X.Q."/>
            <person name="Zhou J.J."/>
            <person name="Brown S.J."/>
            <person name="Scherer S.E."/>
            <person name="Richards S."/>
            <person name="Blissard G.W."/>
        </authorList>
    </citation>
    <scope>NUCLEOTIDE SEQUENCE</scope>
</reference>
<dbReference type="InterPro" id="IPR013103">
    <property type="entry name" value="RVT_2"/>
</dbReference>
<evidence type="ECO:0000313" key="2">
    <source>
        <dbReference type="EMBL" id="KAG6460326.1"/>
    </source>
</evidence>
<comment type="caution">
    <text evidence="2">The sequence shown here is derived from an EMBL/GenBank/DDBJ whole genome shotgun (WGS) entry which is preliminary data.</text>
</comment>
<dbReference type="EMBL" id="JH668666">
    <property type="protein sequence ID" value="KAG6460326.1"/>
    <property type="molecule type" value="Genomic_DNA"/>
</dbReference>